<dbReference type="InterPro" id="IPR013549">
    <property type="entry name" value="DUF1731"/>
</dbReference>
<feature type="domain" description="NAD-dependent epimerase/dehydratase" evidence="1">
    <location>
        <begin position="5"/>
        <end position="223"/>
    </location>
</feature>
<dbReference type="InterPro" id="IPR001509">
    <property type="entry name" value="Epimerase_deHydtase"/>
</dbReference>
<dbReference type="NCBIfam" id="TIGR01777">
    <property type="entry name" value="yfcH"/>
    <property type="match status" value="1"/>
</dbReference>
<dbReference type="EMBL" id="CAEZYQ010000006">
    <property type="protein sequence ID" value="CAB4737079.1"/>
    <property type="molecule type" value="Genomic_DNA"/>
</dbReference>
<dbReference type="PANTHER" id="PTHR11092:SF0">
    <property type="entry name" value="EPIMERASE FAMILY PROTEIN SDR39U1"/>
    <property type="match status" value="1"/>
</dbReference>
<gene>
    <name evidence="3" type="ORF">UFOPK2761_00988</name>
</gene>
<dbReference type="PANTHER" id="PTHR11092">
    <property type="entry name" value="SUGAR NUCLEOTIDE EPIMERASE RELATED"/>
    <property type="match status" value="1"/>
</dbReference>
<dbReference type="Pfam" id="PF01370">
    <property type="entry name" value="Epimerase"/>
    <property type="match status" value="1"/>
</dbReference>
<dbReference type="InterPro" id="IPR036291">
    <property type="entry name" value="NAD(P)-bd_dom_sf"/>
</dbReference>
<protein>
    <submittedName>
        <fullName evidence="3">Unannotated protein</fullName>
    </submittedName>
</protein>
<dbReference type="Pfam" id="PF08338">
    <property type="entry name" value="DUF1731"/>
    <property type="match status" value="1"/>
</dbReference>
<dbReference type="Gene3D" id="3.40.50.720">
    <property type="entry name" value="NAD(P)-binding Rossmann-like Domain"/>
    <property type="match status" value="1"/>
</dbReference>
<dbReference type="InterPro" id="IPR010099">
    <property type="entry name" value="SDR39U1"/>
</dbReference>
<organism evidence="3">
    <name type="scientific">freshwater metagenome</name>
    <dbReference type="NCBI Taxonomy" id="449393"/>
    <lineage>
        <taxon>unclassified sequences</taxon>
        <taxon>metagenomes</taxon>
        <taxon>ecological metagenomes</taxon>
    </lineage>
</organism>
<dbReference type="SUPFAM" id="SSF51735">
    <property type="entry name" value="NAD(P)-binding Rossmann-fold domains"/>
    <property type="match status" value="1"/>
</dbReference>
<sequence length="304" mass="32421">MALHVVVAGASGFLGTHLTAALDRAGHRTTRLVRRPASGPGESTWDPYADVYDRDVIAAADVVVNLAGAPLVGNVHSKKWARDVMESRVTTTRLLARAIAEARSERPPVFLAGNGIAYYGDRGEEVLTETSDSRGDALLTRVTREWQDATTVARDAGARVVVLRTSPVMDRRSAPLGPLSTLFKTGLGGKLGSGKQRMPMISLRDWVSAVLHLAEDDDAHGPVNLCCVETPTNAEFTKTLAKALRRPSFATVPGKVLEVAAGEMAPELLGSVNARPAALLDQGFVFRDPDVASVVRAGLDRLDP</sequence>
<name>A0A6J6SS82_9ZZZZ</name>
<accession>A0A6J6SS82</accession>
<evidence type="ECO:0000313" key="3">
    <source>
        <dbReference type="EMBL" id="CAB4737079.1"/>
    </source>
</evidence>
<dbReference type="AlphaFoldDB" id="A0A6J6SS82"/>
<feature type="domain" description="DUF1731" evidence="2">
    <location>
        <begin position="252"/>
        <end position="296"/>
    </location>
</feature>
<reference evidence="3" key="1">
    <citation type="submission" date="2020-05" db="EMBL/GenBank/DDBJ databases">
        <authorList>
            <person name="Chiriac C."/>
            <person name="Salcher M."/>
            <person name="Ghai R."/>
            <person name="Kavagutti S V."/>
        </authorList>
    </citation>
    <scope>NUCLEOTIDE SEQUENCE</scope>
</reference>
<proteinExistence type="predicted"/>
<evidence type="ECO:0000259" key="1">
    <source>
        <dbReference type="Pfam" id="PF01370"/>
    </source>
</evidence>
<evidence type="ECO:0000259" key="2">
    <source>
        <dbReference type="Pfam" id="PF08338"/>
    </source>
</evidence>